<feature type="chain" id="PRO_5016339938" evidence="1">
    <location>
        <begin position="19"/>
        <end position="145"/>
    </location>
</feature>
<dbReference type="EMBL" id="QGGU01000002">
    <property type="protein sequence ID" value="PWK53970.1"/>
    <property type="molecule type" value="Genomic_DNA"/>
</dbReference>
<dbReference type="RefSeq" id="WP_109762119.1">
    <property type="nucleotide sequence ID" value="NZ_QGGU01000002.1"/>
</dbReference>
<reference evidence="2 3" key="1">
    <citation type="submission" date="2018-05" db="EMBL/GenBank/DDBJ databases">
        <title>Genomic Encyclopedia of Type Strains, Phase IV (KMG-IV): sequencing the most valuable type-strain genomes for metagenomic binning, comparative biology and taxonomic classification.</title>
        <authorList>
            <person name="Goeker M."/>
        </authorList>
    </citation>
    <scope>NUCLEOTIDE SEQUENCE [LARGE SCALE GENOMIC DNA]</scope>
    <source>
        <strain evidence="2 3">DSM 25350</strain>
    </source>
</reference>
<evidence type="ECO:0000313" key="3">
    <source>
        <dbReference type="Proteomes" id="UP000245790"/>
    </source>
</evidence>
<sequence>MKCLALLITLSIMEPLFAEDNYIYFSVDRFKAPSYSIKASNGRAIVLRYSGGLGLSDPQSDWCEGKYSEHQLDILLKSLRLAKVRNWKSRYKKEGMKDGTWWKLKIINGNFNFSSSGSNEYPDNFTDVVTLIKTIEESLNCESHS</sequence>
<keyword evidence="1" id="KW-0732">Signal</keyword>
<evidence type="ECO:0000313" key="2">
    <source>
        <dbReference type="EMBL" id="PWK53970.1"/>
    </source>
</evidence>
<proteinExistence type="predicted"/>
<feature type="signal peptide" evidence="1">
    <location>
        <begin position="1"/>
        <end position="18"/>
    </location>
</feature>
<protein>
    <submittedName>
        <fullName evidence="2">Uncharacterized protein</fullName>
    </submittedName>
</protein>
<keyword evidence="3" id="KW-1185">Reference proteome</keyword>
<comment type="caution">
    <text evidence="2">The sequence shown here is derived from an EMBL/GenBank/DDBJ whole genome shotgun (WGS) entry which is preliminary data.</text>
</comment>
<evidence type="ECO:0000256" key="1">
    <source>
        <dbReference type="SAM" id="SignalP"/>
    </source>
</evidence>
<gene>
    <name evidence="2" type="ORF">C8D97_102362</name>
</gene>
<accession>A0A316G2E7</accession>
<name>A0A316G2E7_9GAMM</name>
<organism evidence="2 3">
    <name type="scientific">Pleionea mediterranea</name>
    <dbReference type="NCBI Taxonomy" id="523701"/>
    <lineage>
        <taxon>Bacteria</taxon>
        <taxon>Pseudomonadati</taxon>
        <taxon>Pseudomonadota</taxon>
        <taxon>Gammaproteobacteria</taxon>
        <taxon>Oceanospirillales</taxon>
        <taxon>Pleioneaceae</taxon>
        <taxon>Pleionea</taxon>
    </lineage>
</organism>
<dbReference type="AlphaFoldDB" id="A0A316G2E7"/>
<dbReference type="OrthoDB" id="4979632at2"/>
<dbReference type="Proteomes" id="UP000245790">
    <property type="component" value="Unassembled WGS sequence"/>
</dbReference>